<dbReference type="Proteomes" id="UP001589862">
    <property type="component" value="Unassembled WGS sequence"/>
</dbReference>
<keyword evidence="2" id="KW-1185">Reference proteome</keyword>
<dbReference type="EMBL" id="JBHLUB010000001">
    <property type="protein sequence ID" value="MFC0580876.1"/>
    <property type="molecule type" value="Genomic_DNA"/>
</dbReference>
<sequence>MTQPLPAGPEYGSRNLADLMPSAAAAMGVTGLPNTLGLPSSSKYCIIMVDGLGHRLVKKHRGYLPFISKAEQRHIVAAYPTTTACSLTTLGTGVPPGTHGVLGYDVYDPDRDTVNNMLSGWDPTLDIASWQPAPTVFEQLLPTHVSPVTVSMPRFADSGLTRASLHSSDYRGANTMPARVRAAIEALNEPGNQLVYLYFDETDVAGHRYGVDSTQWREAAEEIDLWVRKFITGLNKTKAGAKTTVYLTADHGMLDVPESGRIDLAEESWLTDQLHTTAGDPRFLQLFLKPDVDPAALHAKLADRWGKHAWVVTKEQMLSEGWFGEVPPKHQARLGELLIAAREPIAFFDTPRVGERALGMVGQHGSLTPVEREVPLYRLN</sequence>
<reference evidence="1 2" key="1">
    <citation type="submission" date="2024-09" db="EMBL/GenBank/DDBJ databases">
        <authorList>
            <person name="Sun Q."/>
            <person name="Mori K."/>
        </authorList>
    </citation>
    <scope>NUCLEOTIDE SEQUENCE [LARGE SCALE GENOMIC DNA]</scope>
    <source>
        <strain evidence="1 2">NCAIM B.02604</strain>
    </source>
</reference>
<dbReference type="InterPro" id="IPR002591">
    <property type="entry name" value="Phosphodiest/P_Trfase"/>
</dbReference>
<evidence type="ECO:0000313" key="1">
    <source>
        <dbReference type="EMBL" id="MFC0580876.1"/>
    </source>
</evidence>
<protein>
    <submittedName>
        <fullName evidence="1">Alkaline phosphatase family protein</fullName>
    </submittedName>
</protein>
<dbReference type="Pfam" id="PF01663">
    <property type="entry name" value="Phosphodiest"/>
    <property type="match status" value="1"/>
</dbReference>
<dbReference type="InterPro" id="IPR017850">
    <property type="entry name" value="Alkaline_phosphatase_core_sf"/>
</dbReference>
<dbReference type="PANTHER" id="PTHR10151:SF120">
    <property type="entry name" value="BIS(5'-ADENOSYL)-TRIPHOSPHATASE"/>
    <property type="match status" value="1"/>
</dbReference>
<dbReference type="Gene3D" id="3.40.720.10">
    <property type="entry name" value="Alkaline Phosphatase, subunit A"/>
    <property type="match status" value="1"/>
</dbReference>
<proteinExistence type="predicted"/>
<comment type="caution">
    <text evidence="1">The sequence shown here is derived from an EMBL/GenBank/DDBJ whole genome shotgun (WGS) entry which is preliminary data.</text>
</comment>
<accession>A0ABV6P6W9</accession>
<name>A0ABV6P6W9_9MICC</name>
<dbReference type="PANTHER" id="PTHR10151">
    <property type="entry name" value="ECTONUCLEOTIDE PYROPHOSPHATASE/PHOSPHODIESTERASE"/>
    <property type="match status" value="1"/>
</dbReference>
<organism evidence="1 2">
    <name type="scientific">Micrococcoides hystricis</name>
    <dbReference type="NCBI Taxonomy" id="1572761"/>
    <lineage>
        <taxon>Bacteria</taxon>
        <taxon>Bacillati</taxon>
        <taxon>Actinomycetota</taxon>
        <taxon>Actinomycetes</taxon>
        <taxon>Micrococcales</taxon>
        <taxon>Micrococcaceae</taxon>
        <taxon>Micrococcoides</taxon>
    </lineage>
</organism>
<dbReference type="RefSeq" id="WP_377457261.1">
    <property type="nucleotide sequence ID" value="NZ_JBHLUB010000001.1"/>
</dbReference>
<dbReference type="SUPFAM" id="SSF53649">
    <property type="entry name" value="Alkaline phosphatase-like"/>
    <property type="match status" value="1"/>
</dbReference>
<evidence type="ECO:0000313" key="2">
    <source>
        <dbReference type="Proteomes" id="UP001589862"/>
    </source>
</evidence>
<gene>
    <name evidence="1" type="ORF">ACFFFR_00525</name>
</gene>